<feature type="transmembrane region" description="Helical" evidence="6">
    <location>
        <begin position="42"/>
        <end position="71"/>
    </location>
</feature>
<comment type="function">
    <text evidence="6">Interacts with target proteins during translocation into the lumen of the endoplasmic reticulum. Protects unfolded target proteins against degradation and facilitate correct glycosylation.</text>
</comment>
<gene>
    <name evidence="8" type="ORF">MGYG_04788</name>
</gene>
<evidence type="ECO:0000256" key="1">
    <source>
        <dbReference type="ARBA" id="ARBA00005500"/>
    </source>
</evidence>
<dbReference type="HOGENOM" id="CLU_182424_1_0_1"/>
<evidence type="ECO:0000256" key="6">
    <source>
        <dbReference type="RuleBase" id="RU364120"/>
    </source>
</evidence>
<dbReference type="GeneID" id="10027464"/>
<dbReference type="InParanoid" id="E4UWT2"/>
<organism evidence="9">
    <name type="scientific">Arthroderma gypseum (strain ATCC MYA-4604 / CBS 118893)</name>
    <name type="common">Microsporum gypseum</name>
    <dbReference type="NCBI Taxonomy" id="535722"/>
    <lineage>
        <taxon>Eukaryota</taxon>
        <taxon>Fungi</taxon>
        <taxon>Dikarya</taxon>
        <taxon>Ascomycota</taxon>
        <taxon>Pezizomycotina</taxon>
        <taxon>Eurotiomycetes</taxon>
        <taxon>Eurotiomycetidae</taxon>
        <taxon>Onygenales</taxon>
        <taxon>Arthrodermataceae</taxon>
        <taxon>Nannizzia</taxon>
    </lineage>
</organism>
<keyword evidence="4 6" id="KW-1133">Transmembrane helix</keyword>
<proteinExistence type="inferred from homology"/>
<evidence type="ECO:0000313" key="9">
    <source>
        <dbReference type="Proteomes" id="UP000002669"/>
    </source>
</evidence>
<reference evidence="9" key="1">
    <citation type="journal article" date="2012" name="MBio">
        <title>Comparative genome analysis of Trichophyton rubrum and related dermatophytes reveals candidate genes involved in infection.</title>
        <authorList>
            <person name="Martinez D.A."/>
            <person name="Oliver B.G."/>
            <person name="Graeser Y."/>
            <person name="Goldberg J.M."/>
            <person name="Li W."/>
            <person name="Martinez-Rossi N.M."/>
            <person name="Monod M."/>
            <person name="Shelest E."/>
            <person name="Barton R.C."/>
            <person name="Birch E."/>
            <person name="Brakhage A.A."/>
            <person name="Chen Z."/>
            <person name="Gurr S.J."/>
            <person name="Heiman D."/>
            <person name="Heitman J."/>
            <person name="Kosti I."/>
            <person name="Rossi A."/>
            <person name="Saif S."/>
            <person name="Samalova M."/>
            <person name="Saunders C.W."/>
            <person name="Shea T."/>
            <person name="Summerbell R.C."/>
            <person name="Xu J."/>
            <person name="Young S."/>
            <person name="Zeng Q."/>
            <person name="Birren B.W."/>
            <person name="Cuomo C.A."/>
            <person name="White T.C."/>
        </authorList>
    </citation>
    <scope>NUCLEOTIDE SEQUENCE [LARGE SCALE GENOMIC DNA]</scope>
    <source>
        <strain evidence="9">ATCC MYA-4604 / CBS 118893</strain>
    </source>
</reference>
<evidence type="ECO:0000256" key="5">
    <source>
        <dbReference type="ARBA" id="ARBA00023136"/>
    </source>
</evidence>
<dbReference type="Pfam" id="PF06624">
    <property type="entry name" value="RAMP4"/>
    <property type="match status" value="1"/>
</dbReference>
<keyword evidence="9" id="KW-1185">Reference proteome</keyword>
<feature type="compositionally biased region" description="Basic and acidic residues" evidence="7">
    <location>
        <begin position="10"/>
        <end position="30"/>
    </location>
</feature>
<feature type="region of interest" description="Disordered" evidence="7">
    <location>
        <begin position="1"/>
        <end position="38"/>
    </location>
</feature>
<evidence type="ECO:0000256" key="3">
    <source>
        <dbReference type="ARBA" id="ARBA00022824"/>
    </source>
</evidence>
<comment type="subcellular location">
    <subcellularLocation>
        <location evidence="6">Membrane</location>
        <topology evidence="6">Single-pass membrane protein</topology>
    </subcellularLocation>
    <subcellularLocation>
        <location evidence="6">Endoplasmic reticulum membrane</location>
        <topology evidence="6">Single-pass membrane protein</topology>
    </subcellularLocation>
</comment>
<sequence>MAPQTPQQRRANEKFAKKEASKRGKPETTVKSKPKAKSPISVGWVVLLVFVLCGGLFFELARVIPAIWGYISSFITKWTS</sequence>
<dbReference type="AlphaFoldDB" id="E4UWT2"/>
<dbReference type="eggNOG" id="ENOG502SDGZ">
    <property type="taxonomic scope" value="Eukaryota"/>
</dbReference>
<dbReference type="EMBL" id="DS989825">
    <property type="protein sequence ID" value="EFR01785.1"/>
    <property type="molecule type" value="Genomic_DNA"/>
</dbReference>
<keyword evidence="2 6" id="KW-0812">Transmembrane</keyword>
<keyword evidence="5 6" id="KW-0472">Membrane</keyword>
<protein>
    <recommendedName>
        <fullName evidence="6">Stress-associated endoplasmic reticulum protein</fullName>
    </recommendedName>
</protein>
<accession>E4UWT2</accession>
<evidence type="ECO:0000256" key="4">
    <source>
        <dbReference type="ARBA" id="ARBA00022989"/>
    </source>
</evidence>
<comment type="similarity">
    <text evidence="1 6">Belongs to the RAMP4 family.</text>
</comment>
<dbReference type="InterPro" id="IPR010580">
    <property type="entry name" value="ER_stress-assoc"/>
</dbReference>
<dbReference type="Proteomes" id="UP000002669">
    <property type="component" value="Unassembled WGS sequence"/>
</dbReference>
<dbReference type="RefSeq" id="XP_003172196.1">
    <property type="nucleotide sequence ID" value="XM_003172148.1"/>
</dbReference>
<name>E4UWT2_ARTGP</name>
<evidence type="ECO:0000256" key="2">
    <source>
        <dbReference type="ARBA" id="ARBA00022692"/>
    </source>
</evidence>
<dbReference type="VEuPathDB" id="FungiDB:MGYG_04788"/>
<dbReference type="OMA" id="SWFTRIT"/>
<evidence type="ECO:0000256" key="7">
    <source>
        <dbReference type="SAM" id="MobiDB-lite"/>
    </source>
</evidence>
<keyword evidence="3 6" id="KW-0256">Endoplasmic reticulum</keyword>
<evidence type="ECO:0000313" key="8">
    <source>
        <dbReference type="EMBL" id="EFR01785.1"/>
    </source>
</evidence>
<dbReference type="GO" id="GO:0005789">
    <property type="term" value="C:endoplasmic reticulum membrane"/>
    <property type="evidence" value="ECO:0007669"/>
    <property type="project" value="UniProtKB-SubCell"/>
</dbReference>
<dbReference type="OrthoDB" id="16679at2759"/>